<dbReference type="AlphaFoldDB" id="A0AAD2A8I8"/>
<dbReference type="Pfam" id="PF00072">
    <property type="entry name" value="Response_reg"/>
    <property type="match status" value="1"/>
</dbReference>
<evidence type="ECO:0000313" key="7">
    <source>
        <dbReference type="EMBL" id="CAI9783213.1"/>
    </source>
</evidence>
<evidence type="ECO:0000259" key="6">
    <source>
        <dbReference type="PROSITE" id="PS50110"/>
    </source>
</evidence>
<dbReference type="GO" id="GO:0000160">
    <property type="term" value="P:phosphorelay signal transduction system"/>
    <property type="evidence" value="ECO:0007669"/>
    <property type="project" value="UniProtKB-KW"/>
</dbReference>
<keyword evidence="1" id="KW-0902">Two-component regulatory system</keyword>
<dbReference type="GO" id="GO:0009736">
    <property type="term" value="P:cytokinin-activated signaling pathway"/>
    <property type="evidence" value="ECO:0007669"/>
    <property type="project" value="InterPro"/>
</dbReference>
<evidence type="ECO:0000256" key="5">
    <source>
        <dbReference type="SAM" id="MobiDB-lite"/>
    </source>
</evidence>
<dbReference type="EMBL" id="OU503054">
    <property type="protein sequence ID" value="CAI9783213.1"/>
    <property type="molecule type" value="Genomic_DNA"/>
</dbReference>
<feature type="domain" description="Response regulatory" evidence="6">
    <location>
        <begin position="1"/>
        <end position="65"/>
    </location>
</feature>
<name>A0AAD2A8I8_9LAMI</name>
<dbReference type="InterPro" id="IPR001789">
    <property type="entry name" value="Sig_transdc_resp-reg_receiver"/>
</dbReference>
<evidence type="ECO:0000256" key="4">
    <source>
        <dbReference type="PROSITE-ProRule" id="PRU00169"/>
    </source>
</evidence>
<dbReference type="InterPro" id="IPR045279">
    <property type="entry name" value="ARR-like"/>
</dbReference>
<proteinExistence type="predicted"/>
<dbReference type="InterPro" id="IPR011006">
    <property type="entry name" value="CheY-like_superfamily"/>
</dbReference>
<protein>
    <recommendedName>
        <fullName evidence="6">Response regulatory domain-containing protein</fullName>
    </recommendedName>
</protein>
<comment type="caution">
    <text evidence="4">Lacks conserved residue(s) required for the propagation of feature annotation.</text>
</comment>
<feature type="region of interest" description="Disordered" evidence="5">
    <location>
        <begin position="70"/>
        <end position="95"/>
    </location>
</feature>
<keyword evidence="8" id="KW-1185">Reference proteome</keyword>
<accession>A0AAD2A8I8</accession>
<evidence type="ECO:0000313" key="8">
    <source>
        <dbReference type="Proteomes" id="UP000834106"/>
    </source>
</evidence>
<keyword evidence="2" id="KW-0805">Transcription regulation</keyword>
<gene>
    <name evidence="7" type="ORF">FPE_LOCUS30643</name>
</gene>
<dbReference type="Gene3D" id="3.40.50.2300">
    <property type="match status" value="1"/>
</dbReference>
<reference evidence="7" key="1">
    <citation type="submission" date="2023-05" db="EMBL/GenBank/DDBJ databases">
        <authorList>
            <person name="Huff M."/>
        </authorList>
    </citation>
    <scope>NUCLEOTIDE SEQUENCE</scope>
</reference>
<evidence type="ECO:0000256" key="3">
    <source>
        <dbReference type="ARBA" id="ARBA00023163"/>
    </source>
</evidence>
<dbReference type="PANTHER" id="PTHR43874:SF125">
    <property type="entry name" value="TWO-COMPONENT RESPONSE REGULATOR-LIKE APRR7"/>
    <property type="match status" value="1"/>
</dbReference>
<dbReference type="PROSITE" id="PS50110">
    <property type="entry name" value="RESPONSE_REGULATORY"/>
    <property type="match status" value="1"/>
</dbReference>
<sequence>MPCLSGTGLLCKVMSHRTRRNISVIMMSSHDSTGLVFKCLSRGAVDFLLKPIHKNELKNLWQHIWRRCHSSSGSGSGTGTRTKSKSHDNSGNSGSDDGSCYFCLFSDAECGAVQIISHPHPQEDNLTPAPFPEPMEVGTGISLWVTFPV</sequence>
<dbReference type="PANTHER" id="PTHR43874">
    <property type="entry name" value="TWO-COMPONENT RESPONSE REGULATOR"/>
    <property type="match status" value="1"/>
</dbReference>
<evidence type="ECO:0000256" key="1">
    <source>
        <dbReference type="ARBA" id="ARBA00023012"/>
    </source>
</evidence>
<organism evidence="7 8">
    <name type="scientific">Fraxinus pennsylvanica</name>
    <dbReference type="NCBI Taxonomy" id="56036"/>
    <lineage>
        <taxon>Eukaryota</taxon>
        <taxon>Viridiplantae</taxon>
        <taxon>Streptophyta</taxon>
        <taxon>Embryophyta</taxon>
        <taxon>Tracheophyta</taxon>
        <taxon>Spermatophyta</taxon>
        <taxon>Magnoliopsida</taxon>
        <taxon>eudicotyledons</taxon>
        <taxon>Gunneridae</taxon>
        <taxon>Pentapetalae</taxon>
        <taxon>asterids</taxon>
        <taxon>lamiids</taxon>
        <taxon>Lamiales</taxon>
        <taxon>Oleaceae</taxon>
        <taxon>Oleeae</taxon>
        <taxon>Fraxinus</taxon>
    </lineage>
</organism>
<keyword evidence="3" id="KW-0804">Transcription</keyword>
<dbReference type="Proteomes" id="UP000834106">
    <property type="component" value="Chromosome 19"/>
</dbReference>
<evidence type="ECO:0000256" key="2">
    <source>
        <dbReference type="ARBA" id="ARBA00023015"/>
    </source>
</evidence>
<dbReference type="SUPFAM" id="SSF52172">
    <property type="entry name" value="CheY-like"/>
    <property type="match status" value="1"/>
</dbReference>